<accession>A0AAE3SYR8</accession>
<dbReference type="PANTHER" id="PTHR38097">
    <property type="match status" value="1"/>
</dbReference>
<keyword evidence="5" id="KW-0175">Coiled coil</keyword>
<evidence type="ECO:0000256" key="1">
    <source>
        <dbReference type="ARBA" id="ARBA00004453"/>
    </source>
</evidence>
<dbReference type="InterPro" id="IPR027444">
    <property type="entry name" value="H-NS_C_dom"/>
</dbReference>
<sequence>MTATLAEINSQIQAHDDKIAELRRQAEQLRNQERAGVIEELRRKIAEYGITASDLRLTARGPGKRSVSASPSKPAAPAAAKYRSPTGETWSGGRGRKPRWVVEALAAGKSLEEFEIQ</sequence>
<comment type="subcellular location">
    <subcellularLocation>
        <location evidence="1">Cytoplasm</location>
        <location evidence="1">Nucleoid</location>
    </subcellularLocation>
</comment>
<dbReference type="SMART" id="SM00528">
    <property type="entry name" value="HNS"/>
    <property type="match status" value="1"/>
</dbReference>
<dbReference type="EMBL" id="JAQIPB010000002">
    <property type="protein sequence ID" value="MDA7416329.1"/>
    <property type="molecule type" value="Genomic_DNA"/>
</dbReference>
<dbReference type="AlphaFoldDB" id="A0AAE3SYR8"/>
<evidence type="ECO:0000256" key="6">
    <source>
        <dbReference type="SAM" id="MobiDB-lite"/>
    </source>
</evidence>
<dbReference type="GO" id="GO:0003677">
    <property type="term" value="F:DNA binding"/>
    <property type="evidence" value="ECO:0007669"/>
    <property type="project" value="UniProtKB-KW"/>
</dbReference>
<evidence type="ECO:0000313" key="9">
    <source>
        <dbReference type="Proteomes" id="UP001212602"/>
    </source>
</evidence>
<name>A0AAE3SYR8_9BURK</name>
<dbReference type="Pfam" id="PF00816">
    <property type="entry name" value="Histone_HNS"/>
    <property type="match status" value="1"/>
</dbReference>
<evidence type="ECO:0000256" key="4">
    <source>
        <dbReference type="ARBA" id="ARBA00023125"/>
    </source>
</evidence>
<comment type="caution">
    <text evidence="8">The sequence shown here is derived from an EMBL/GenBank/DDBJ whole genome shotgun (WGS) entry which is preliminary data.</text>
</comment>
<evidence type="ECO:0000256" key="3">
    <source>
        <dbReference type="ARBA" id="ARBA00022490"/>
    </source>
</evidence>
<dbReference type="RefSeq" id="WP_271427551.1">
    <property type="nucleotide sequence ID" value="NZ_JAQIPB010000002.1"/>
</dbReference>
<dbReference type="InterPro" id="IPR037150">
    <property type="entry name" value="H-NS_C_dom_sf"/>
</dbReference>
<gene>
    <name evidence="8" type="ORF">PGB34_08120</name>
</gene>
<evidence type="ECO:0000256" key="2">
    <source>
        <dbReference type="ARBA" id="ARBA00010610"/>
    </source>
</evidence>
<evidence type="ECO:0000313" key="8">
    <source>
        <dbReference type="EMBL" id="MDA7416329.1"/>
    </source>
</evidence>
<feature type="compositionally biased region" description="Low complexity" evidence="6">
    <location>
        <begin position="68"/>
        <end position="81"/>
    </location>
</feature>
<evidence type="ECO:0000259" key="7">
    <source>
        <dbReference type="SMART" id="SM00528"/>
    </source>
</evidence>
<evidence type="ECO:0000256" key="5">
    <source>
        <dbReference type="SAM" id="Coils"/>
    </source>
</evidence>
<feature type="region of interest" description="Disordered" evidence="6">
    <location>
        <begin position="59"/>
        <end position="95"/>
    </location>
</feature>
<dbReference type="GO" id="GO:0009295">
    <property type="term" value="C:nucleoid"/>
    <property type="evidence" value="ECO:0007669"/>
    <property type="project" value="UniProtKB-SubCell"/>
</dbReference>
<keyword evidence="4" id="KW-0238">DNA-binding</keyword>
<dbReference type="Proteomes" id="UP001212602">
    <property type="component" value="Unassembled WGS sequence"/>
</dbReference>
<dbReference type="SUPFAM" id="SSF81273">
    <property type="entry name" value="H-NS histone-like proteins"/>
    <property type="match status" value="1"/>
</dbReference>
<feature type="coiled-coil region" evidence="5">
    <location>
        <begin position="5"/>
        <end position="39"/>
    </location>
</feature>
<protein>
    <submittedName>
        <fullName evidence="8">H-NS histone family protein</fullName>
    </submittedName>
</protein>
<proteinExistence type="inferred from homology"/>
<comment type="similarity">
    <text evidence="2">Belongs to the histone-like protein H-NS family.</text>
</comment>
<reference evidence="8" key="1">
    <citation type="submission" date="2023-01" db="EMBL/GenBank/DDBJ databases">
        <title>Xenophilus mangrovi sp. nov., isolated from soil of Mangrove nature reserve.</title>
        <authorList>
            <person name="Xu S."/>
            <person name="Liu Z."/>
            <person name="Xu Y."/>
        </authorList>
    </citation>
    <scope>NUCLEOTIDE SEQUENCE</scope>
    <source>
        <strain evidence="8">YW8</strain>
    </source>
</reference>
<dbReference type="Gene3D" id="4.10.430.10">
    <property type="entry name" value="Histone-like protein H-NS, C-terminal domain"/>
    <property type="match status" value="1"/>
</dbReference>
<organism evidence="8 9">
    <name type="scientific">Xenophilus arseniciresistens</name>
    <dbReference type="NCBI Taxonomy" id="1283306"/>
    <lineage>
        <taxon>Bacteria</taxon>
        <taxon>Pseudomonadati</taxon>
        <taxon>Pseudomonadota</taxon>
        <taxon>Betaproteobacteria</taxon>
        <taxon>Burkholderiales</taxon>
        <taxon>Comamonadaceae</taxon>
        <taxon>Xenophilus</taxon>
    </lineage>
</organism>
<feature type="domain" description="DNA-binding protein H-NS-like C-terminal" evidence="7">
    <location>
        <begin position="72"/>
        <end position="116"/>
    </location>
</feature>
<keyword evidence="3" id="KW-0963">Cytoplasm</keyword>
<keyword evidence="9" id="KW-1185">Reference proteome</keyword>
<dbReference type="PANTHER" id="PTHR38097:SF2">
    <property type="entry name" value="DNA-BINDING PROTEIN STPA"/>
    <property type="match status" value="1"/>
</dbReference>